<name>A0A4Y9QL60_9BACT</name>
<evidence type="ECO:0008006" key="4">
    <source>
        <dbReference type="Google" id="ProtNLM"/>
    </source>
</evidence>
<accession>A0A4Y9QL60</accession>
<dbReference type="RefSeq" id="WP_135075579.1">
    <property type="nucleotide sequence ID" value="NZ_SPSB01000004.1"/>
</dbReference>
<dbReference type="OrthoDB" id="1122114at2"/>
<evidence type="ECO:0000313" key="3">
    <source>
        <dbReference type="Proteomes" id="UP000297647"/>
    </source>
</evidence>
<proteinExistence type="predicted"/>
<gene>
    <name evidence="2" type="ORF">E4S40_14380</name>
</gene>
<dbReference type="Proteomes" id="UP000297647">
    <property type="component" value="Unassembled WGS sequence"/>
</dbReference>
<keyword evidence="1" id="KW-0732">Signal</keyword>
<reference evidence="2 3" key="1">
    <citation type="submission" date="2019-03" db="EMBL/GenBank/DDBJ databases">
        <title>Algoriphagus sp. nov, a new strain isolated from root system soil of mangrove plant Kandelia.</title>
        <authorList>
            <person name="Yin Q."/>
            <person name="Wang K."/>
            <person name="Song Z."/>
        </authorList>
    </citation>
    <scope>NUCLEOTIDE SEQUENCE [LARGE SCALE GENOMIC DNA]</scope>
    <source>
        <strain evidence="2 3">XY-J91</strain>
    </source>
</reference>
<comment type="caution">
    <text evidence="2">The sequence shown here is derived from an EMBL/GenBank/DDBJ whole genome shotgun (WGS) entry which is preliminary data.</text>
</comment>
<dbReference type="AlphaFoldDB" id="A0A4Y9QL60"/>
<organism evidence="2 3">
    <name type="scientific">Algoriphagus kandeliae</name>
    <dbReference type="NCBI Taxonomy" id="2562278"/>
    <lineage>
        <taxon>Bacteria</taxon>
        <taxon>Pseudomonadati</taxon>
        <taxon>Bacteroidota</taxon>
        <taxon>Cytophagia</taxon>
        <taxon>Cytophagales</taxon>
        <taxon>Cyclobacteriaceae</taxon>
        <taxon>Algoriphagus</taxon>
    </lineage>
</organism>
<evidence type="ECO:0000313" key="2">
    <source>
        <dbReference type="EMBL" id="TFV93434.1"/>
    </source>
</evidence>
<protein>
    <recommendedName>
        <fullName evidence="4">Outer membrane protein beta-barrel domain-containing protein</fullName>
    </recommendedName>
</protein>
<keyword evidence="3" id="KW-1185">Reference proteome</keyword>
<evidence type="ECO:0000256" key="1">
    <source>
        <dbReference type="SAM" id="SignalP"/>
    </source>
</evidence>
<feature type="chain" id="PRO_5021204001" description="Outer membrane protein beta-barrel domain-containing protein" evidence="1">
    <location>
        <begin position="22"/>
        <end position="159"/>
    </location>
</feature>
<dbReference type="EMBL" id="SPSB01000004">
    <property type="protein sequence ID" value="TFV93434.1"/>
    <property type="molecule type" value="Genomic_DNA"/>
</dbReference>
<dbReference type="Gene3D" id="2.40.160.20">
    <property type="match status" value="1"/>
</dbReference>
<feature type="signal peptide" evidence="1">
    <location>
        <begin position="1"/>
        <end position="21"/>
    </location>
</feature>
<sequence>MMKKALVISFFLVSFSLPSFAQTQEQGDARFHGFGTYGLRWKEFGVGGGIEFFFVDHFAIMPSVTSYFPNVGNRTNFSADFRYYISEGPSQLYFLIGYSQNWENTQPGNPGIRRTNKGANVGVGAYIRVVEWVGLSTEFRFQSTSPQEAGFRVGLAFPL</sequence>